<comment type="caution">
    <text evidence="1">The sequence shown here is derived from an EMBL/GenBank/DDBJ whole genome shotgun (WGS) entry which is preliminary data.</text>
</comment>
<reference evidence="1" key="1">
    <citation type="submission" date="2022-07" db="EMBL/GenBank/DDBJ databases">
        <title>Phylogenomic reconstructions and comparative analyses of Kickxellomycotina fungi.</title>
        <authorList>
            <person name="Reynolds N.K."/>
            <person name="Stajich J.E."/>
            <person name="Barry K."/>
            <person name="Grigoriev I.V."/>
            <person name="Crous P."/>
            <person name="Smith M.E."/>
        </authorList>
    </citation>
    <scope>NUCLEOTIDE SEQUENCE</scope>
    <source>
        <strain evidence="1">CBS 109366</strain>
    </source>
</reference>
<dbReference type="EC" id="5.6.2.1" evidence="1"/>
<evidence type="ECO:0000313" key="1">
    <source>
        <dbReference type="EMBL" id="KAJ2769003.1"/>
    </source>
</evidence>
<protein>
    <submittedName>
        <fullName evidence="1">DNA topoisomerase 3-alpha</fullName>
        <ecNumber evidence="1">5.6.2.1</ecNumber>
    </submittedName>
</protein>
<feature type="non-terminal residue" evidence="1">
    <location>
        <position position="730"/>
    </location>
</feature>
<organism evidence="1 2">
    <name type="scientific">Coemansia nantahalensis</name>
    <dbReference type="NCBI Taxonomy" id="2789366"/>
    <lineage>
        <taxon>Eukaryota</taxon>
        <taxon>Fungi</taxon>
        <taxon>Fungi incertae sedis</taxon>
        <taxon>Zoopagomycota</taxon>
        <taxon>Kickxellomycotina</taxon>
        <taxon>Kickxellomycetes</taxon>
        <taxon>Kickxellales</taxon>
        <taxon>Kickxellaceae</taxon>
        <taxon>Coemansia</taxon>
    </lineage>
</organism>
<proteinExistence type="predicted"/>
<evidence type="ECO:0000313" key="2">
    <source>
        <dbReference type="Proteomes" id="UP001140234"/>
    </source>
</evidence>
<keyword evidence="1" id="KW-0413">Isomerase</keyword>
<dbReference type="EMBL" id="JANBUJ010001036">
    <property type="protein sequence ID" value="KAJ2769003.1"/>
    <property type="molecule type" value="Genomic_DNA"/>
</dbReference>
<name>A0ACC1JX00_9FUNG</name>
<sequence>MRILCVAEKPSQAKAVVQILSQGQSGTREGCSRYNKNYDFQYRVAGTFVQATMTSVLGHVVEIDFPQTMRRWQSCNPASLFSAPIVANTEKSKDVARNIEREARTATHLYIWTDCDREGESIGSEIADICRSTNPRIVVKRAHFSSVLPQEIHQAMQSPRELDMRLVAAVQARTELDLRIGSALTRFQTLRLRSRFAAVQDKLVSYGPCQFPTLGFVVDQFRRVEGFVPEAFWYIFLEHEKNDGRATFLWRRQRLFDQEACFALYLKCMQAPTARVRSARSRPQEKWRPLPLTTVELQKCCARFLRLAPDQIMSIAEGLYNQGFVSYPRTETDQFDRNMDLQGIVTKLTQYQPFADYAQRLASNNEFRWPRQGRNNDKAHPPIHPVAPANNLTGDPKRVYEFITRRFLACCSDNAKGQATEVEVEIAGELFHTKGLAIVARNYLDIYPYDRWSESTVPVYMQGDAFEPTTLEMRSGTTTAPKLLTDADLVDAMEKNGIGTDATHAEHIKKIIDREYVFKSREGYLTPSTLGIGLVEGYDDIGLELSLSKPYLRREMERELRRICNGAKTKEEVIRESVNLYQAVYTRSVEQVDRLEQALSRCLGEQPLDGAGGGWTPGAADAVAEEVCRCPGCANGTLSLRSRANGGWMIGCSLYPQCRRAVWVPASVSAISVSPEGCALCETAAGGTVKLLDIRFRAGAVPPGTPNPYRGCVLGCDELVNELFDTHPTG</sequence>
<accession>A0ACC1JX00</accession>
<dbReference type="Proteomes" id="UP001140234">
    <property type="component" value="Unassembled WGS sequence"/>
</dbReference>
<gene>
    <name evidence="1" type="primary">TOP3A</name>
    <name evidence="1" type="ORF">IWQ57_003294</name>
</gene>
<keyword evidence="2" id="KW-1185">Reference proteome</keyword>